<evidence type="ECO:0000313" key="2">
    <source>
        <dbReference type="Proteomes" id="UP001183619"/>
    </source>
</evidence>
<proteinExistence type="predicted"/>
<dbReference type="Proteomes" id="UP001183619">
    <property type="component" value="Unassembled WGS sequence"/>
</dbReference>
<keyword evidence="2" id="KW-1185">Reference proteome</keyword>
<reference evidence="1 2" key="1">
    <citation type="submission" date="2023-07" db="EMBL/GenBank/DDBJ databases">
        <title>Sequencing the genomes of 1000 actinobacteria strains.</title>
        <authorList>
            <person name="Klenk H.-P."/>
        </authorList>
    </citation>
    <scope>NUCLEOTIDE SEQUENCE [LARGE SCALE GENOMIC DNA]</scope>
    <source>
        <strain evidence="1 2">DSM 44508</strain>
    </source>
</reference>
<evidence type="ECO:0000313" key="1">
    <source>
        <dbReference type="EMBL" id="MDR7355089.1"/>
    </source>
</evidence>
<sequence length="42" mass="4731">MSAVILIASMVLRELVHSKMRQDATLLLTRVKIVTDEAMGWC</sequence>
<protein>
    <submittedName>
        <fullName evidence="1">Uncharacterized protein</fullName>
    </submittedName>
</protein>
<name>A0ABU2B8Y9_9CORY</name>
<comment type="caution">
    <text evidence="1">The sequence shown here is derived from an EMBL/GenBank/DDBJ whole genome shotgun (WGS) entry which is preliminary data.</text>
</comment>
<organism evidence="1 2">
    <name type="scientific">Corynebacterium felinum</name>
    <dbReference type="NCBI Taxonomy" id="131318"/>
    <lineage>
        <taxon>Bacteria</taxon>
        <taxon>Bacillati</taxon>
        <taxon>Actinomycetota</taxon>
        <taxon>Actinomycetes</taxon>
        <taxon>Mycobacteriales</taxon>
        <taxon>Corynebacteriaceae</taxon>
        <taxon>Corynebacterium</taxon>
    </lineage>
</organism>
<accession>A0ABU2B8Y9</accession>
<gene>
    <name evidence="1" type="ORF">J2S37_001627</name>
</gene>
<dbReference type="EMBL" id="JAVDYF010000001">
    <property type="protein sequence ID" value="MDR7355089.1"/>
    <property type="molecule type" value="Genomic_DNA"/>
</dbReference>